<evidence type="ECO:0000313" key="7">
    <source>
        <dbReference type="EMBL" id="KAF2733477.1"/>
    </source>
</evidence>
<feature type="transmembrane region" description="Helical" evidence="6">
    <location>
        <begin position="704"/>
        <end position="724"/>
    </location>
</feature>
<dbReference type="InterPro" id="IPR002523">
    <property type="entry name" value="MgTranspt_CorA/ZnTranspt_ZntB"/>
</dbReference>
<dbReference type="EMBL" id="ML996160">
    <property type="protein sequence ID" value="KAF2733477.1"/>
    <property type="molecule type" value="Genomic_DNA"/>
</dbReference>
<feature type="compositionally biased region" description="Low complexity" evidence="5">
    <location>
        <begin position="69"/>
        <end position="81"/>
    </location>
</feature>
<evidence type="ECO:0000256" key="3">
    <source>
        <dbReference type="ARBA" id="ARBA00022989"/>
    </source>
</evidence>
<dbReference type="GO" id="GO:0016020">
    <property type="term" value="C:membrane"/>
    <property type="evidence" value="ECO:0007669"/>
    <property type="project" value="UniProtKB-SubCell"/>
</dbReference>
<accession>A0A9P4QYF2</accession>
<comment type="subcellular location">
    <subcellularLocation>
        <location evidence="1">Membrane</location>
        <topology evidence="1">Multi-pass membrane protein</topology>
    </subcellularLocation>
</comment>
<dbReference type="Pfam" id="PF01544">
    <property type="entry name" value="CorA"/>
    <property type="match status" value="1"/>
</dbReference>
<sequence length="992" mass="112045">MLPTISHNPRRYVDRRGNRTTVTRRSAPARITALPSTPTVPVQLPIETALPFTAARPRLSAKPKPFSLSPIASRTATAPARASRRTTIDFDDSDSSGNETDASYNSFLLTLKKKDILRLDTQLAVGDTNAKSSSIRSEASPTRSLKSSGGSQQTTVYRVLKSHYEGDLFRNSKLKAQLVIIPGRRSGQPETVKPLFKWVHVENPEMRFGAFLEYVTRCPYLDDSERDSVGSILRTAREKSDRSLRLPPGMTGTYVEPEYFEETIETTVYQGPRTKGTRRELVRWLAVPYFFLTPTSSQNAKFIPASNHDKYPSFIKKGSIAHGDFFQVAQLWCVMVGDEFLVTCTRMPVTELPETLMKLDFLPPTDTSTGLSGDRAPTMQVWDGGLRLWLLPVEQCETWAAFVANFVGLGFSLVDGWQVKYKDIVLDPNDWSSIVTIAKKSTIRLELSRGDATVDTDTSSSEDDSDTSMPPGSPAAVEVSDEQPTSLLAQPSPVTSGNTEQPGSLDGTDLPVTPRQKFSVDEFHVFTLLATIAVESPKPLTSGSAQPKDPSAILYRVDELQLQQDLSELDNYLSCGNSRKSECASYEGCPVKTTYDVESSVSTLSGLSGTDSDDFHRKRRFARAARDIFEFFLPLRYHKHVVVKKYWGGVDRIIQAKMTKIAQDQFEDVVKDIINLARVATEIRRELFAEKNISTYMTTIPHEFLQAWMLIQMFIISFSPTHALKYSNHLRRCKERLMLGRLKMIERLQPVNLRDREAVTPLGLTLLLLGQLLHDSQGPLTPERHRLTSAYWSFFKDLKQKVYAKPLYRKYEATFTSLKSAFETIIAQLEDQQRVLVALEDSINEAESRSFASSTTASKAIRMEPSREASVTEYVLHQTEEMLQNFAEMSRRLNDLENWHFLSLSIDNDMQQKATFAFTTVTVFFLPLTTLAGILGMNTNDIRNLNDDQWLFWSIAIPLSIFCLSAWFIYLGTFEKAWRWSKQHGRRVPQRE</sequence>
<dbReference type="SUPFAM" id="SSF144083">
    <property type="entry name" value="Magnesium transport protein CorA, transmembrane region"/>
    <property type="match status" value="1"/>
</dbReference>
<evidence type="ECO:0000256" key="4">
    <source>
        <dbReference type="ARBA" id="ARBA00023136"/>
    </source>
</evidence>
<keyword evidence="3 6" id="KW-1133">Transmembrane helix</keyword>
<dbReference type="GO" id="GO:0046873">
    <property type="term" value="F:metal ion transmembrane transporter activity"/>
    <property type="evidence" value="ECO:0007669"/>
    <property type="project" value="InterPro"/>
</dbReference>
<evidence type="ECO:0000256" key="5">
    <source>
        <dbReference type="SAM" id="MobiDB-lite"/>
    </source>
</evidence>
<name>A0A9P4QYF2_9PLEO</name>
<feature type="transmembrane region" description="Helical" evidence="6">
    <location>
        <begin position="950"/>
        <end position="972"/>
    </location>
</feature>
<keyword evidence="4 6" id="KW-0472">Membrane</keyword>
<proteinExistence type="predicted"/>
<reference evidence="7" key="1">
    <citation type="journal article" date="2020" name="Stud. Mycol.">
        <title>101 Dothideomycetes genomes: a test case for predicting lifestyles and emergence of pathogens.</title>
        <authorList>
            <person name="Haridas S."/>
            <person name="Albert R."/>
            <person name="Binder M."/>
            <person name="Bloem J."/>
            <person name="Labutti K."/>
            <person name="Salamov A."/>
            <person name="Andreopoulos B."/>
            <person name="Baker S."/>
            <person name="Barry K."/>
            <person name="Bills G."/>
            <person name="Bluhm B."/>
            <person name="Cannon C."/>
            <person name="Castanera R."/>
            <person name="Culley D."/>
            <person name="Daum C."/>
            <person name="Ezra D."/>
            <person name="Gonzalez J."/>
            <person name="Henrissat B."/>
            <person name="Kuo A."/>
            <person name="Liang C."/>
            <person name="Lipzen A."/>
            <person name="Lutzoni F."/>
            <person name="Magnuson J."/>
            <person name="Mondo S."/>
            <person name="Nolan M."/>
            <person name="Ohm R."/>
            <person name="Pangilinan J."/>
            <person name="Park H.-J."/>
            <person name="Ramirez L."/>
            <person name="Alfaro M."/>
            <person name="Sun H."/>
            <person name="Tritt A."/>
            <person name="Yoshinaga Y."/>
            <person name="Zwiers L.-H."/>
            <person name="Turgeon B."/>
            <person name="Goodwin S."/>
            <person name="Spatafora J."/>
            <person name="Crous P."/>
            <person name="Grigoriev I."/>
        </authorList>
    </citation>
    <scope>NUCLEOTIDE SEQUENCE</scope>
    <source>
        <strain evidence="7">CBS 125425</strain>
    </source>
</reference>
<organism evidence="7 8">
    <name type="scientific">Polyplosphaeria fusca</name>
    <dbReference type="NCBI Taxonomy" id="682080"/>
    <lineage>
        <taxon>Eukaryota</taxon>
        <taxon>Fungi</taxon>
        <taxon>Dikarya</taxon>
        <taxon>Ascomycota</taxon>
        <taxon>Pezizomycotina</taxon>
        <taxon>Dothideomycetes</taxon>
        <taxon>Pleosporomycetidae</taxon>
        <taxon>Pleosporales</taxon>
        <taxon>Tetraplosphaeriaceae</taxon>
        <taxon>Polyplosphaeria</taxon>
    </lineage>
</organism>
<dbReference type="Proteomes" id="UP000799444">
    <property type="component" value="Unassembled WGS sequence"/>
</dbReference>
<evidence type="ECO:0000313" key="8">
    <source>
        <dbReference type="Proteomes" id="UP000799444"/>
    </source>
</evidence>
<dbReference type="Gene3D" id="1.20.58.340">
    <property type="entry name" value="Magnesium transport protein CorA, transmembrane region"/>
    <property type="match status" value="1"/>
</dbReference>
<keyword evidence="8" id="KW-1185">Reference proteome</keyword>
<feature type="region of interest" description="Disordered" evidence="5">
    <location>
        <begin position="449"/>
        <end position="513"/>
    </location>
</feature>
<evidence type="ECO:0000256" key="2">
    <source>
        <dbReference type="ARBA" id="ARBA00022692"/>
    </source>
</evidence>
<dbReference type="OrthoDB" id="5430750at2759"/>
<evidence type="ECO:0000256" key="1">
    <source>
        <dbReference type="ARBA" id="ARBA00004141"/>
    </source>
</evidence>
<comment type="caution">
    <text evidence="7">The sequence shown here is derived from an EMBL/GenBank/DDBJ whole genome shotgun (WGS) entry which is preliminary data.</text>
</comment>
<protein>
    <submittedName>
        <fullName evidence="7">Uncharacterized protein</fullName>
    </submittedName>
</protein>
<keyword evidence="2 6" id="KW-0812">Transmembrane</keyword>
<evidence type="ECO:0000256" key="6">
    <source>
        <dbReference type="SAM" id="Phobius"/>
    </source>
</evidence>
<feature type="region of interest" description="Disordered" evidence="5">
    <location>
        <begin position="61"/>
        <end position="99"/>
    </location>
</feature>
<gene>
    <name evidence="7" type="ORF">EJ04DRAFT_577557</name>
</gene>
<feature type="transmembrane region" description="Helical" evidence="6">
    <location>
        <begin position="916"/>
        <end position="938"/>
    </location>
</feature>
<feature type="region of interest" description="Disordered" evidence="5">
    <location>
        <begin position="1"/>
        <end position="22"/>
    </location>
</feature>
<dbReference type="AlphaFoldDB" id="A0A9P4QYF2"/>
<dbReference type="InterPro" id="IPR045863">
    <property type="entry name" value="CorA_TM1_TM2"/>
</dbReference>
<feature type="compositionally biased region" description="Polar residues" evidence="5">
    <location>
        <begin position="129"/>
        <end position="152"/>
    </location>
</feature>
<feature type="compositionally biased region" description="Polar residues" evidence="5">
    <location>
        <begin position="482"/>
        <end position="502"/>
    </location>
</feature>
<feature type="region of interest" description="Disordered" evidence="5">
    <location>
        <begin position="128"/>
        <end position="152"/>
    </location>
</feature>